<dbReference type="PROSITE" id="PS50958">
    <property type="entry name" value="SMB_2"/>
    <property type="match status" value="2"/>
</dbReference>
<feature type="domain" description="SMB" evidence="9">
    <location>
        <begin position="36"/>
        <end position="79"/>
    </location>
</feature>
<evidence type="ECO:0000256" key="1">
    <source>
        <dbReference type="ARBA" id="ARBA00001936"/>
    </source>
</evidence>
<evidence type="ECO:0000256" key="3">
    <source>
        <dbReference type="ARBA" id="ARBA00022723"/>
    </source>
</evidence>
<dbReference type="InterPro" id="IPR039787">
    <property type="entry name" value="ENDOU"/>
</dbReference>
<comment type="subunit">
    <text evidence="8">Monomer.</text>
</comment>
<dbReference type="PANTHER" id="PTHR12439">
    <property type="entry name" value="PLACENTAL PROTEIN 11-RELATED"/>
    <property type="match status" value="1"/>
</dbReference>
<evidence type="ECO:0000256" key="8">
    <source>
        <dbReference type="RuleBase" id="RU367085"/>
    </source>
</evidence>
<evidence type="ECO:0000256" key="4">
    <source>
        <dbReference type="ARBA" id="ARBA00022759"/>
    </source>
</evidence>
<keyword evidence="3 8" id="KW-0479">Metal-binding</keyword>
<dbReference type="Proteomes" id="UP000708208">
    <property type="component" value="Unassembled WGS sequence"/>
</dbReference>
<dbReference type="GO" id="GO:0004521">
    <property type="term" value="F:RNA endonuclease activity"/>
    <property type="evidence" value="ECO:0007669"/>
    <property type="project" value="UniProtKB-UniRule"/>
</dbReference>
<evidence type="ECO:0000259" key="10">
    <source>
        <dbReference type="PROSITE" id="PS51959"/>
    </source>
</evidence>
<dbReference type="InterPro" id="IPR018998">
    <property type="entry name" value="EndoU_C"/>
</dbReference>
<evidence type="ECO:0000256" key="7">
    <source>
        <dbReference type="ARBA" id="ARBA00023239"/>
    </source>
</evidence>
<sequence>DKPIPTPLRYDLPRQFPFREYPGHYIGHDQSRQDLNAFSCQDRCDTVGLNRKMPCQCNKQCREHNDCCPDYREECLSCDGRCDFKFDKNFPCQCNRRCGKFGNCCGDHGEVCDNGNSSKNPDFGDPANVTDAQLTTLTEALWRAEETNNVANLIRVNLQNRTTFASTVDRATNPLLEVDPAAYRKPTIAKILPLHNNYDHSVRVAEVVTAQESTEETEFLDAILATPIMQKTGEFLIDKGLIVTQRRQNGRLRMNNRAFRDALHQIWFELYSREQNILGSSGFEHIFLGETKNGLVSGFHNWVFFSKEESKNNVNYYGHLWNLRLGPKGSIVKHKFRWNGSQKPVSTMFVGTSPELEMALYTICFYVRPGTRCPVSLNGKTFNIQTHYFTKQGKRFVASAYPDI</sequence>
<keyword evidence="7" id="KW-0456">Lyase</keyword>
<accession>A0A8J2P6Y9</accession>
<comment type="similarity">
    <text evidence="8">Belongs to the ENDOU family.</text>
</comment>
<keyword evidence="8" id="KW-0378">Hydrolase</keyword>
<keyword evidence="12" id="KW-1185">Reference proteome</keyword>
<gene>
    <name evidence="11" type="ORF">AFUS01_LOCUS22524</name>
</gene>
<organism evidence="11 12">
    <name type="scientific">Allacma fusca</name>
    <dbReference type="NCBI Taxonomy" id="39272"/>
    <lineage>
        <taxon>Eukaryota</taxon>
        <taxon>Metazoa</taxon>
        <taxon>Ecdysozoa</taxon>
        <taxon>Arthropoda</taxon>
        <taxon>Hexapoda</taxon>
        <taxon>Collembola</taxon>
        <taxon>Symphypleona</taxon>
        <taxon>Sminthuridae</taxon>
        <taxon>Allacma</taxon>
    </lineage>
</organism>
<dbReference type="AlphaFoldDB" id="A0A8J2P6Y9"/>
<dbReference type="EMBL" id="CAJVCH010263152">
    <property type="protein sequence ID" value="CAG7734120.1"/>
    <property type="molecule type" value="Genomic_DNA"/>
</dbReference>
<evidence type="ECO:0000259" key="9">
    <source>
        <dbReference type="PROSITE" id="PS50958"/>
    </source>
</evidence>
<dbReference type="Pfam" id="PF09412">
    <property type="entry name" value="XendoU"/>
    <property type="match status" value="1"/>
</dbReference>
<keyword evidence="6" id="KW-1015">Disulfide bond</keyword>
<dbReference type="Pfam" id="PF01033">
    <property type="entry name" value="Somatomedin_B"/>
    <property type="match status" value="2"/>
</dbReference>
<protein>
    <submittedName>
        <fullName evidence="11">Uncharacterized protein</fullName>
    </submittedName>
</protein>
<dbReference type="GO" id="GO:0016787">
    <property type="term" value="F:hydrolase activity"/>
    <property type="evidence" value="ECO:0007669"/>
    <property type="project" value="UniProtKB-KW"/>
</dbReference>
<keyword evidence="2 8" id="KW-0540">Nuclease</keyword>
<dbReference type="GO" id="GO:0003723">
    <property type="term" value="F:RNA binding"/>
    <property type="evidence" value="ECO:0007669"/>
    <property type="project" value="UniProtKB-UniRule"/>
</dbReference>
<name>A0A8J2P6Y9_9HEXA</name>
<dbReference type="GO" id="GO:0046872">
    <property type="term" value="F:metal ion binding"/>
    <property type="evidence" value="ECO:0007669"/>
    <property type="project" value="UniProtKB-UniRule"/>
</dbReference>
<keyword evidence="5 8" id="KW-0694">RNA-binding</keyword>
<keyword evidence="8" id="KW-0464">Manganese</keyword>
<reference evidence="11" key="1">
    <citation type="submission" date="2021-06" db="EMBL/GenBank/DDBJ databases">
        <authorList>
            <person name="Hodson N. C."/>
            <person name="Mongue J. A."/>
            <person name="Jaron S. K."/>
        </authorList>
    </citation>
    <scope>NUCLEOTIDE SEQUENCE</scope>
</reference>
<keyword evidence="4 8" id="KW-0255">Endonuclease</keyword>
<dbReference type="PROSITE" id="PS00524">
    <property type="entry name" value="SMB_1"/>
    <property type="match status" value="1"/>
</dbReference>
<evidence type="ECO:0000313" key="12">
    <source>
        <dbReference type="Proteomes" id="UP000708208"/>
    </source>
</evidence>
<evidence type="ECO:0000256" key="2">
    <source>
        <dbReference type="ARBA" id="ARBA00022722"/>
    </source>
</evidence>
<dbReference type="GO" id="GO:0016829">
    <property type="term" value="F:lyase activity"/>
    <property type="evidence" value="ECO:0007669"/>
    <property type="project" value="UniProtKB-KW"/>
</dbReference>
<dbReference type="CDD" id="cd21159">
    <property type="entry name" value="XendoU"/>
    <property type="match status" value="1"/>
</dbReference>
<feature type="non-terminal residue" evidence="11">
    <location>
        <position position="1"/>
    </location>
</feature>
<dbReference type="PANTHER" id="PTHR12439:SF42">
    <property type="entry name" value="ENDORIBONUCLEASE-RELATED"/>
    <property type="match status" value="1"/>
</dbReference>
<comment type="cofactor">
    <cofactor evidence="1 8">
        <name>Mn(2+)</name>
        <dbReference type="ChEBI" id="CHEBI:29035"/>
    </cofactor>
</comment>
<dbReference type="InterPro" id="IPR001212">
    <property type="entry name" value="Somatomedin_B_dom"/>
</dbReference>
<evidence type="ECO:0000313" key="11">
    <source>
        <dbReference type="EMBL" id="CAG7734120.1"/>
    </source>
</evidence>
<comment type="caution">
    <text evidence="11">The sequence shown here is derived from an EMBL/GenBank/DDBJ whole genome shotgun (WGS) entry which is preliminary data.</text>
</comment>
<evidence type="ECO:0000256" key="6">
    <source>
        <dbReference type="ARBA" id="ARBA00023157"/>
    </source>
</evidence>
<dbReference type="PROSITE" id="PS51959">
    <property type="entry name" value="ENDOU"/>
    <property type="match status" value="1"/>
</dbReference>
<evidence type="ECO:0000256" key="5">
    <source>
        <dbReference type="ARBA" id="ARBA00022884"/>
    </source>
</evidence>
<feature type="domain" description="SMB" evidence="9">
    <location>
        <begin position="80"/>
        <end position="118"/>
    </location>
</feature>
<dbReference type="SMART" id="SM00201">
    <property type="entry name" value="SO"/>
    <property type="match status" value="2"/>
</dbReference>
<feature type="domain" description="EndoU" evidence="10">
    <location>
        <begin position="130"/>
        <end position="404"/>
    </location>
</feature>
<proteinExistence type="inferred from homology"/>
<dbReference type="OrthoDB" id="430326at2759"/>